<dbReference type="Pfam" id="PF05494">
    <property type="entry name" value="MlaC"/>
    <property type="match status" value="1"/>
</dbReference>
<dbReference type="KEGG" id="pphe:PP2015_2128"/>
<reference evidence="2 3" key="1">
    <citation type="submission" date="2015-11" db="EMBL/GenBank/DDBJ databases">
        <authorList>
            <person name="Zhang Y."/>
            <person name="Guo Z."/>
        </authorList>
    </citation>
    <scope>NUCLEOTIDE SEQUENCE [LARGE SCALE GENOMIC DNA]</scope>
    <source>
        <strain evidence="2 3">KCTC 12086</strain>
    </source>
</reference>
<dbReference type="InterPro" id="IPR008869">
    <property type="entry name" value="MlaC/ttg2D"/>
</dbReference>
<dbReference type="STRING" id="161398.PP2015_2128"/>
<proteinExistence type="predicted"/>
<accession>A0A0S2K3U3</accession>
<protein>
    <submittedName>
        <fullName evidence="2">Transport protein</fullName>
    </submittedName>
</protein>
<evidence type="ECO:0000256" key="1">
    <source>
        <dbReference type="SAM" id="Phobius"/>
    </source>
</evidence>
<feature type="transmembrane region" description="Helical" evidence="1">
    <location>
        <begin position="36"/>
        <end position="54"/>
    </location>
</feature>
<dbReference type="PANTHER" id="PTHR36573">
    <property type="entry name" value="INTERMEMBRANE PHOSPHOLIPID TRANSPORT SYSTEM BINDING PROTEIN MLAC"/>
    <property type="match status" value="1"/>
</dbReference>
<dbReference type="PATRIC" id="fig|161398.10.peg.2164"/>
<evidence type="ECO:0000313" key="3">
    <source>
        <dbReference type="Proteomes" id="UP000061457"/>
    </source>
</evidence>
<keyword evidence="3" id="KW-1185">Reference proteome</keyword>
<dbReference type="EMBL" id="CP013187">
    <property type="protein sequence ID" value="ALO42626.1"/>
    <property type="molecule type" value="Genomic_DNA"/>
</dbReference>
<name>A0A0S2K3U3_9GAMM</name>
<sequence>MCIFGNKRVQKSVFFIIKQTRNIRTLTKRGHIMKTAIQYLFFSVLILFSAYSAGAGSKQANTETPYTLIKSVGDQLFIDIGKLKDLDEDTKRAELKKLVSAQLMPHIDIKFVSFKLLGKHVREVKREQAVSFIDAVEQYLTGTYANVLMSYKGQDVRFIEPVLDSKSKFASVKSEIVEPGAPSIDIVFKFRKNKKGEWQVYDLVAESISLLNAKQKEIVSRISEVGIDKVTNELIAKS</sequence>
<dbReference type="PANTHER" id="PTHR36573:SF1">
    <property type="entry name" value="INTERMEMBRANE PHOSPHOLIPID TRANSPORT SYSTEM BINDING PROTEIN MLAC"/>
    <property type="match status" value="1"/>
</dbReference>
<gene>
    <name evidence="2" type="ORF">PP2015_2128</name>
</gene>
<dbReference type="InterPro" id="IPR042245">
    <property type="entry name" value="Tgt2/MlaC_sf"/>
</dbReference>
<organism evidence="2 3">
    <name type="scientific">Pseudoalteromonas phenolica</name>
    <dbReference type="NCBI Taxonomy" id="161398"/>
    <lineage>
        <taxon>Bacteria</taxon>
        <taxon>Pseudomonadati</taxon>
        <taxon>Pseudomonadota</taxon>
        <taxon>Gammaproteobacteria</taxon>
        <taxon>Alteromonadales</taxon>
        <taxon>Pseudoalteromonadaceae</taxon>
        <taxon>Pseudoalteromonas</taxon>
    </lineage>
</organism>
<dbReference type="Gene3D" id="3.10.450.710">
    <property type="entry name" value="Tgt2/MlaC"/>
    <property type="match status" value="1"/>
</dbReference>
<keyword evidence="1" id="KW-1133">Transmembrane helix</keyword>
<dbReference type="Proteomes" id="UP000061457">
    <property type="component" value="Chromosome I"/>
</dbReference>
<dbReference type="PIRSF" id="PIRSF004649">
    <property type="entry name" value="MlaC"/>
    <property type="match status" value="1"/>
</dbReference>
<dbReference type="AlphaFoldDB" id="A0A0S2K3U3"/>
<evidence type="ECO:0000313" key="2">
    <source>
        <dbReference type="EMBL" id="ALO42626.1"/>
    </source>
</evidence>
<keyword evidence="1" id="KW-0812">Transmembrane</keyword>
<keyword evidence="1" id="KW-0472">Membrane</keyword>